<sequence length="491" mass="52973">MATTNGSSETGTTSFPGQDWTVPLWLDGKQVTTEHTFDLVAPATGNTLYKTSSANVNDCNAAVAAAEKAFPAWSKTKPSFRRELLLKAADELVRRREELWQFANKEVASTENYFAFDFNDAVESLRSTAGLIGGAAQGFLPDILSEDRSAMVVKEPFGVVLAIAPWNCPCILGLRSFLGPLAMGNTVVVKASEKGPGSMWALVDIFHKVGLPAGCLNTITHHRGDGPEIVTTLVSHPTVRKINFTGSTAVGGIVASLAGKHLKPVLMEAGGKAPAIVCEDANLQNAAIQCVVGAFLYSGQICMSTERILVHSKIADQFRQILRATIDQIFPDQNGLVMVDKAPVGRNASLLSDAVSKGAKAIYGDVNDKRELATAMRPVILEDVKKDADLYYQESFGPTVSLFVVESDEEAIQIANDTEYGLASAVFTENLQRGLRIARQIETGAVHINSMSVHDEPSLPHGGAKKSGFGRFNGEEGLREWYRMKTITWAN</sequence>
<dbReference type="InterPro" id="IPR015590">
    <property type="entry name" value="Aldehyde_DH_dom"/>
</dbReference>
<evidence type="ECO:0000256" key="1">
    <source>
        <dbReference type="ARBA" id="ARBA00023002"/>
    </source>
</evidence>
<dbReference type="eggNOG" id="KOG2450">
    <property type="taxonomic scope" value="Eukaryota"/>
</dbReference>
<dbReference type="EMBL" id="KB456264">
    <property type="protein sequence ID" value="EMF12520.1"/>
    <property type="molecule type" value="Genomic_DNA"/>
</dbReference>
<dbReference type="CDD" id="cd07105">
    <property type="entry name" value="ALDH_SaliADH"/>
    <property type="match status" value="1"/>
</dbReference>
<accession>M3D2S3</accession>
<dbReference type="PROSITE" id="PS00687">
    <property type="entry name" value="ALDEHYDE_DEHYDR_GLU"/>
    <property type="match status" value="1"/>
</dbReference>
<dbReference type="PANTHER" id="PTHR43353">
    <property type="entry name" value="SUCCINATE-SEMIALDEHYDE DEHYDROGENASE, MITOCHONDRIAL"/>
    <property type="match status" value="1"/>
</dbReference>
<dbReference type="GeneID" id="27902524"/>
<dbReference type="SUPFAM" id="SSF53720">
    <property type="entry name" value="ALDH-like"/>
    <property type="match status" value="1"/>
</dbReference>
<reference evidence="6 7" key="1">
    <citation type="journal article" date="2012" name="PLoS Pathog.">
        <title>Diverse lifestyles and strategies of plant pathogenesis encoded in the genomes of eighteen Dothideomycetes fungi.</title>
        <authorList>
            <person name="Ohm R.A."/>
            <person name="Feau N."/>
            <person name="Henrissat B."/>
            <person name="Schoch C.L."/>
            <person name="Horwitz B.A."/>
            <person name="Barry K.W."/>
            <person name="Condon B.J."/>
            <person name="Copeland A.C."/>
            <person name="Dhillon B."/>
            <person name="Glaser F."/>
            <person name="Hesse C.N."/>
            <person name="Kosti I."/>
            <person name="LaButti K."/>
            <person name="Lindquist E.A."/>
            <person name="Lucas S."/>
            <person name="Salamov A.A."/>
            <person name="Bradshaw R.E."/>
            <person name="Ciuffetti L."/>
            <person name="Hamelin R.C."/>
            <person name="Kema G.H.J."/>
            <person name="Lawrence C."/>
            <person name="Scott J.A."/>
            <person name="Spatafora J.W."/>
            <person name="Turgeon B.G."/>
            <person name="de Wit P.J.G.M."/>
            <person name="Zhong S."/>
            <person name="Goodwin S.B."/>
            <person name="Grigoriev I.V."/>
        </authorList>
    </citation>
    <scope>NUCLEOTIDE SEQUENCE [LARGE SCALE GENOMIC DNA]</scope>
    <source>
        <strain evidence="6 7">SO2202</strain>
    </source>
</reference>
<feature type="domain" description="Aldehyde dehydrogenase" evidence="5">
    <location>
        <begin position="35"/>
        <end position="487"/>
    </location>
</feature>
<dbReference type="GO" id="GO:0004777">
    <property type="term" value="F:succinate-semialdehyde dehydrogenase (NAD+) activity"/>
    <property type="evidence" value="ECO:0007669"/>
    <property type="project" value="TreeGrafter"/>
</dbReference>
<dbReference type="Pfam" id="PF00171">
    <property type="entry name" value="Aldedh"/>
    <property type="match status" value="1"/>
</dbReference>
<dbReference type="HOGENOM" id="CLU_005391_1_0_1"/>
<dbReference type="STRING" id="692275.M3D2S3"/>
<evidence type="ECO:0000256" key="3">
    <source>
        <dbReference type="RuleBase" id="RU003345"/>
    </source>
</evidence>
<dbReference type="PANTHER" id="PTHR43353:SF6">
    <property type="entry name" value="CYTOPLASMIC ALDEHYDE DEHYDROGENASE (EUROFUNG)"/>
    <property type="match status" value="1"/>
</dbReference>
<dbReference type="OrthoDB" id="310895at2759"/>
<feature type="region of interest" description="Disordered" evidence="4">
    <location>
        <begin position="452"/>
        <end position="471"/>
    </location>
</feature>
<name>M3D2S3_SPHMS</name>
<dbReference type="Gene3D" id="3.40.309.10">
    <property type="entry name" value="Aldehyde Dehydrogenase, Chain A, domain 2"/>
    <property type="match status" value="1"/>
</dbReference>
<dbReference type="InterPro" id="IPR050740">
    <property type="entry name" value="Aldehyde_DH_Superfamily"/>
</dbReference>
<gene>
    <name evidence="6" type="ORF">SEPMUDRAFT_149173</name>
</gene>
<dbReference type="AlphaFoldDB" id="M3D2S3"/>
<evidence type="ECO:0000256" key="4">
    <source>
        <dbReference type="SAM" id="MobiDB-lite"/>
    </source>
</evidence>
<evidence type="ECO:0000313" key="7">
    <source>
        <dbReference type="Proteomes" id="UP000016931"/>
    </source>
</evidence>
<dbReference type="InterPro" id="IPR029510">
    <property type="entry name" value="Ald_DH_CS_GLU"/>
</dbReference>
<dbReference type="InterPro" id="IPR016161">
    <property type="entry name" value="Ald_DH/histidinol_DH"/>
</dbReference>
<evidence type="ECO:0000259" key="5">
    <source>
        <dbReference type="Pfam" id="PF00171"/>
    </source>
</evidence>
<dbReference type="Gene3D" id="3.40.605.10">
    <property type="entry name" value="Aldehyde Dehydrogenase, Chain A, domain 1"/>
    <property type="match status" value="1"/>
</dbReference>
<evidence type="ECO:0000313" key="6">
    <source>
        <dbReference type="EMBL" id="EMF12520.1"/>
    </source>
</evidence>
<evidence type="ECO:0000256" key="2">
    <source>
        <dbReference type="PROSITE-ProRule" id="PRU10007"/>
    </source>
</evidence>
<dbReference type="InterPro" id="IPR016163">
    <property type="entry name" value="Ald_DH_C"/>
</dbReference>
<dbReference type="Proteomes" id="UP000016931">
    <property type="component" value="Unassembled WGS sequence"/>
</dbReference>
<keyword evidence="1 3" id="KW-0560">Oxidoreductase</keyword>
<keyword evidence="7" id="KW-1185">Reference proteome</keyword>
<feature type="active site" evidence="2">
    <location>
        <position position="268"/>
    </location>
</feature>
<comment type="similarity">
    <text evidence="3">Belongs to the aldehyde dehydrogenase family.</text>
</comment>
<proteinExistence type="inferred from homology"/>
<dbReference type="OMA" id="WQWVTVK"/>
<protein>
    <submittedName>
        <fullName evidence="6">Vanillin dehydrogenase</fullName>
    </submittedName>
</protein>
<dbReference type="GO" id="GO:0009450">
    <property type="term" value="P:gamma-aminobutyric acid catabolic process"/>
    <property type="evidence" value="ECO:0007669"/>
    <property type="project" value="TreeGrafter"/>
</dbReference>
<dbReference type="InterPro" id="IPR016162">
    <property type="entry name" value="Ald_DH_N"/>
</dbReference>
<dbReference type="RefSeq" id="XP_016760641.1">
    <property type="nucleotide sequence ID" value="XM_016905387.1"/>
</dbReference>
<organism evidence="6 7">
    <name type="scientific">Sphaerulina musiva (strain SO2202)</name>
    <name type="common">Poplar stem canker fungus</name>
    <name type="synonym">Septoria musiva</name>
    <dbReference type="NCBI Taxonomy" id="692275"/>
    <lineage>
        <taxon>Eukaryota</taxon>
        <taxon>Fungi</taxon>
        <taxon>Dikarya</taxon>
        <taxon>Ascomycota</taxon>
        <taxon>Pezizomycotina</taxon>
        <taxon>Dothideomycetes</taxon>
        <taxon>Dothideomycetidae</taxon>
        <taxon>Mycosphaerellales</taxon>
        <taxon>Mycosphaerellaceae</taxon>
        <taxon>Sphaerulina</taxon>
    </lineage>
</organism>